<accession>K5CFT1</accession>
<evidence type="ECO:0000313" key="1">
    <source>
        <dbReference type="EMBL" id="EKK02815.1"/>
    </source>
</evidence>
<protein>
    <submittedName>
        <fullName evidence="1">Uncharacterized protein</fullName>
    </submittedName>
</protein>
<gene>
    <name evidence="1" type="ORF">RBSH_01836</name>
</gene>
<name>K5CFT1_RHOBT</name>
<dbReference type="PATRIC" id="fig|993517.3.peg.1990"/>
<reference evidence="1 2" key="1">
    <citation type="journal article" date="2013" name="Mar. Genomics">
        <title>Expression of sulfatases in Rhodopirellula baltica and the diversity of sulfatases in the genus Rhodopirellula.</title>
        <authorList>
            <person name="Wegner C.E."/>
            <person name="Richter-Heitmann T."/>
            <person name="Klindworth A."/>
            <person name="Klockow C."/>
            <person name="Richter M."/>
            <person name="Achstetter T."/>
            <person name="Glockner F.O."/>
            <person name="Harder J."/>
        </authorList>
    </citation>
    <scope>NUCLEOTIDE SEQUENCE [LARGE SCALE GENOMIC DNA]</scope>
    <source>
        <strain evidence="1 2">SH28</strain>
    </source>
</reference>
<proteinExistence type="predicted"/>
<evidence type="ECO:0000313" key="2">
    <source>
        <dbReference type="Proteomes" id="UP000007993"/>
    </source>
</evidence>
<dbReference type="AlphaFoldDB" id="K5CFT1"/>
<organism evidence="1 2">
    <name type="scientific">Rhodopirellula baltica SH28</name>
    <dbReference type="NCBI Taxonomy" id="993517"/>
    <lineage>
        <taxon>Bacteria</taxon>
        <taxon>Pseudomonadati</taxon>
        <taxon>Planctomycetota</taxon>
        <taxon>Planctomycetia</taxon>
        <taxon>Pirellulales</taxon>
        <taxon>Pirellulaceae</taxon>
        <taxon>Rhodopirellula</taxon>
    </lineage>
</organism>
<sequence length="53" mass="6136">MFYKKPIAPTGFTTCIHEPFTIPTRKLRNSIEERLFFLNGSQTKALRFSRSAS</sequence>
<comment type="caution">
    <text evidence="1">The sequence shown here is derived from an EMBL/GenBank/DDBJ whole genome shotgun (WGS) entry which is preliminary data.</text>
</comment>
<dbReference type="Proteomes" id="UP000007993">
    <property type="component" value="Unassembled WGS sequence"/>
</dbReference>
<dbReference type="EMBL" id="AMCW01000041">
    <property type="protein sequence ID" value="EKK02815.1"/>
    <property type="molecule type" value="Genomic_DNA"/>
</dbReference>